<organism evidence="5 6">
    <name type="scientific">Adonisia turfae CCMR0081</name>
    <dbReference type="NCBI Taxonomy" id="2292702"/>
    <lineage>
        <taxon>Bacteria</taxon>
        <taxon>Bacillati</taxon>
        <taxon>Cyanobacteriota</taxon>
        <taxon>Adonisia</taxon>
        <taxon>Adonisia turfae</taxon>
    </lineage>
</organism>
<dbReference type="InterPro" id="IPR051010">
    <property type="entry name" value="BCAA_transport"/>
</dbReference>
<dbReference type="InterPro" id="IPR028082">
    <property type="entry name" value="Peripla_BP_I"/>
</dbReference>
<dbReference type="RefSeq" id="WP_163703316.1">
    <property type="nucleotide sequence ID" value="NZ_QXHD01000004.1"/>
</dbReference>
<keyword evidence="2" id="KW-0732">Signal</keyword>
<dbReference type="InterPro" id="IPR035897">
    <property type="entry name" value="Toll_tir_struct_dom_sf"/>
</dbReference>
<dbReference type="Gene3D" id="3.40.50.10140">
    <property type="entry name" value="Toll/interleukin-1 receptor homology (TIR) domain"/>
    <property type="match status" value="1"/>
</dbReference>
<name>A0A6M0RZI6_9CYAN</name>
<feature type="coiled-coil region" evidence="3">
    <location>
        <begin position="138"/>
        <end position="176"/>
    </location>
</feature>
<dbReference type="PANTHER" id="PTHR30483">
    <property type="entry name" value="LEUCINE-SPECIFIC-BINDING PROTEIN"/>
    <property type="match status" value="1"/>
</dbReference>
<comment type="caution">
    <text evidence="5">The sequence shown here is derived from an EMBL/GenBank/DDBJ whole genome shotgun (WGS) entry which is preliminary data.</text>
</comment>
<dbReference type="CDD" id="cd06268">
    <property type="entry name" value="PBP1_ABC_transporter_LIVBP-like"/>
    <property type="match status" value="1"/>
</dbReference>
<dbReference type="Proteomes" id="UP000481033">
    <property type="component" value="Unassembled WGS sequence"/>
</dbReference>
<evidence type="ECO:0000259" key="4">
    <source>
        <dbReference type="PROSITE" id="PS50104"/>
    </source>
</evidence>
<feature type="domain" description="TIR" evidence="4">
    <location>
        <begin position="3"/>
        <end position="145"/>
    </location>
</feature>
<evidence type="ECO:0000256" key="3">
    <source>
        <dbReference type="SAM" id="Coils"/>
    </source>
</evidence>
<dbReference type="SMART" id="SM00255">
    <property type="entry name" value="TIR"/>
    <property type="match status" value="1"/>
</dbReference>
<evidence type="ECO:0000256" key="1">
    <source>
        <dbReference type="ARBA" id="ARBA00010062"/>
    </source>
</evidence>
<comment type="similarity">
    <text evidence="1">Belongs to the leucine-binding protein family.</text>
</comment>
<dbReference type="PANTHER" id="PTHR30483:SF6">
    <property type="entry name" value="PERIPLASMIC BINDING PROTEIN OF ABC TRANSPORTER FOR NATURAL AMINO ACIDS"/>
    <property type="match status" value="1"/>
</dbReference>
<proteinExistence type="inferred from homology"/>
<gene>
    <name evidence="5" type="ORF">DXZ20_36585</name>
</gene>
<dbReference type="Gene3D" id="3.40.50.2300">
    <property type="match status" value="2"/>
</dbReference>
<evidence type="ECO:0000313" key="5">
    <source>
        <dbReference type="EMBL" id="NEZ61061.1"/>
    </source>
</evidence>
<dbReference type="Pfam" id="PF13458">
    <property type="entry name" value="Peripla_BP_6"/>
    <property type="match status" value="1"/>
</dbReference>
<dbReference type="InterPro" id="IPR000157">
    <property type="entry name" value="TIR_dom"/>
</dbReference>
<reference evidence="5 6" key="1">
    <citation type="journal article" date="2020" name="Microb. Ecol.">
        <title>Ecogenomics of the Marine Benthic Filamentous Cyanobacterium Adonisia.</title>
        <authorList>
            <person name="Walter J.M."/>
            <person name="Coutinho F.H."/>
            <person name="Leomil L."/>
            <person name="Hargreaves P.I."/>
            <person name="Campeao M.E."/>
            <person name="Vieira V.V."/>
            <person name="Silva B.S."/>
            <person name="Fistarol G.O."/>
            <person name="Salomon P.S."/>
            <person name="Sawabe T."/>
            <person name="Mino S."/>
            <person name="Hosokawa M."/>
            <person name="Miyashita H."/>
            <person name="Maruyama F."/>
            <person name="van Verk M.C."/>
            <person name="Dutilh B.E."/>
            <person name="Thompson C.C."/>
            <person name="Thompson F.L."/>
        </authorList>
    </citation>
    <scope>NUCLEOTIDE SEQUENCE [LARGE SCALE GENOMIC DNA]</scope>
    <source>
        <strain evidence="5 6">CCMR0081</strain>
    </source>
</reference>
<dbReference type="InterPro" id="IPR028081">
    <property type="entry name" value="Leu-bd"/>
</dbReference>
<sequence>MSDKIELFISYSHRDQSLCNELETHLAILQKQGIINTWHDQNIGAGDEWSESIHENLKKADIILLLVSASFLASDYCYGVELTQAMERHKRKEVKVIPIILRPVNWTRAPFAKLQAFPKDALPVTKWENRQEAYKNIVEGIEKVINALHEQRRELAQQKEANKARYKLEVEELLLQVKKLGPAEMDTLNELQAELGLTDEEAQTIRNHVFEPIEELKKKISKYEKTLRNFIQEEYPFSKETRKSLKVRQQKLGIKAEDARDVELRLLQEFEIESIENQSDKDDPIRPEDDVEENPTFPIAEKIKNFWSNLSNNRKKIAYITLAISGVGLLAKIVNPTPDDGIKPLTIAKIESTFPEDLWSKIAYKPGEYIFLGNNESNRKTEKVIRDANLEINNGQCGGQNYQVAVPVPISGDDPGKAAAMLRGFAQVQREVNDTCNIHGKGLKLIIVDDADSEGIARAMSQGLRQLDQVLAVVGHWTSNVSLAASQIYDDQLVLITPISITKKLADYPYTFRMNPTSQSGAAALSEYLIDEGYTESFIIYDPINDYSQELQGAFVTEFESEGVGSVQSSVSFESLFRDNKLTPNGKDILQKISNEDKALVLFPSIQTIKHAIDLIKYIDQDSSLDIPIIGDMANLYTPEVLGIEASLDMVLAISWHFDDVGSDFACNARSFWKGDVNYATAMSYNALKAIVKAMQATNPPSRSSIQSKLSEGISVEGVSGSFSFNDAGVASTPVQLVQVQDVSNDQNREPRTDKNLDFVPINPSFPYKTCDI</sequence>
<protein>
    <submittedName>
        <fullName evidence="5">TIR domain-containing protein</fullName>
    </submittedName>
</protein>
<dbReference type="AlphaFoldDB" id="A0A6M0RZI6"/>
<dbReference type="GO" id="GO:0007165">
    <property type="term" value="P:signal transduction"/>
    <property type="evidence" value="ECO:0007669"/>
    <property type="project" value="InterPro"/>
</dbReference>
<dbReference type="PROSITE" id="PS50104">
    <property type="entry name" value="TIR"/>
    <property type="match status" value="1"/>
</dbReference>
<evidence type="ECO:0000256" key="2">
    <source>
        <dbReference type="ARBA" id="ARBA00022729"/>
    </source>
</evidence>
<dbReference type="SUPFAM" id="SSF53822">
    <property type="entry name" value="Periplasmic binding protein-like I"/>
    <property type="match status" value="1"/>
</dbReference>
<keyword evidence="6" id="KW-1185">Reference proteome</keyword>
<evidence type="ECO:0000313" key="6">
    <source>
        <dbReference type="Proteomes" id="UP000481033"/>
    </source>
</evidence>
<dbReference type="SUPFAM" id="SSF52200">
    <property type="entry name" value="Toll/Interleukin receptor TIR domain"/>
    <property type="match status" value="1"/>
</dbReference>
<keyword evidence="3" id="KW-0175">Coiled coil</keyword>
<dbReference type="Pfam" id="PF13676">
    <property type="entry name" value="TIR_2"/>
    <property type="match status" value="1"/>
</dbReference>
<dbReference type="EMBL" id="QXHD01000004">
    <property type="protein sequence ID" value="NEZ61061.1"/>
    <property type="molecule type" value="Genomic_DNA"/>
</dbReference>
<accession>A0A6M0RZI6</accession>